<name>A0ABU5RXY6_9CYAN</name>
<evidence type="ECO:0000256" key="3">
    <source>
        <dbReference type="ARBA" id="ARBA00022553"/>
    </source>
</evidence>
<dbReference type="SUPFAM" id="SSF46894">
    <property type="entry name" value="C-terminal effector domain of the bipartite response regulators"/>
    <property type="match status" value="1"/>
</dbReference>
<evidence type="ECO:0000256" key="4">
    <source>
        <dbReference type="ARBA" id="ARBA00023012"/>
    </source>
</evidence>
<feature type="compositionally biased region" description="Low complexity" evidence="11">
    <location>
        <begin position="1"/>
        <end position="15"/>
    </location>
</feature>
<dbReference type="Proteomes" id="UP001304461">
    <property type="component" value="Unassembled WGS sequence"/>
</dbReference>
<feature type="compositionally biased region" description="Low complexity" evidence="11">
    <location>
        <begin position="25"/>
        <end position="45"/>
    </location>
</feature>
<keyword evidence="15" id="KW-1185">Reference proteome</keyword>
<dbReference type="RefSeq" id="WP_323306580.1">
    <property type="nucleotide sequence ID" value="NZ_JAYGHX010000014.1"/>
</dbReference>
<evidence type="ECO:0000256" key="1">
    <source>
        <dbReference type="ARBA" id="ARBA00003612"/>
    </source>
</evidence>
<feature type="modified residue" description="4-aspartylphosphate" evidence="9">
    <location>
        <position position="100"/>
    </location>
</feature>
<dbReference type="InterPro" id="IPR001867">
    <property type="entry name" value="OmpR/PhoB-type_DNA-bd"/>
</dbReference>
<keyword evidence="5" id="KW-0805">Transcription regulation</keyword>
<organism evidence="14 15">
    <name type="scientific">Cyanobium gracile UHCC 0139</name>
    <dbReference type="NCBI Taxonomy" id="3110308"/>
    <lineage>
        <taxon>Bacteria</taxon>
        <taxon>Bacillati</taxon>
        <taxon>Cyanobacteriota</taxon>
        <taxon>Cyanophyceae</taxon>
        <taxon>Synechococcales</taxon>
        <taxon>Prochlorococcaceae</taxon>
        <taxon>Cyanobium</taxon>
    </lineage>
</organism>
<dbReference type="Gene3D" id="3.40.50.2300">
    <property type="match status" value="1"/>
</dbReference>
<dbReference type="CDD" id="cd00383">
    <property type="entry name" value="trans_reg_C"/>
    <property type="match status" value="1"/>
</dbReference>
<sequence length="294" mass="31795">MPIPSVASSASSASAFTDGADEQESSGGASAAQQPASPPTADQQPSQPIATLLVVDDEAAVRRVLLMRLQLAGYRVLCAEDGEEALALFHKEQPDLVVLDVMLPKLDGFAVCRRLRAESCVPIIFLSALDAIAERVAGLDLGADDYLPKPFSPKELEARISTILRRMGRGAATSEPRELPTGTGVLRVGDLVVDTNRRQVTREGQRIALTYTEFSLLELLFREPGRVVPRAEILEQLWGYPPRRAADLRVVDVYVARLRGKLEPDPRNPELILTVRGTGYASQRMGEGTLAAAG</sequence>
<evidence type="ECO:0000256" key="6">
    <source>
        <dbReference type="ARBA" id="ARBA00023125"/>
    </source>
</evidence>
<feature type="domain" description="Response regulatory" evidence="12">
    <location>
        <begin position="51"/>
        <end position="164"/>
    </location>
</feature>
<proteinExistence type="predicted"/>
<evidence type="ECO:0000313" key="14">
    <source>
        <dbReference type="EMBL" id="MEA5392643.1"/>
    </source>
</evidence>
<dbReference type="Pfam" id="PF00072">
    <property type="entry name" value="Response_reg"/>
    <property type="match status" value="1"/>
</dbReference>
<dbReference type="PROSITE" id="PS51755">
    <property type="entry name" value="OMPR_PHOB"/>
    <property type="match status" value="1"/>
</dbReference>
<protein>
    <recommendedName>
        <fullName evidence="2">Probable transcriptional regulator ycf27</fullName>
    </recommendedName>
    <alternativeName>
        <fullName evidence="8">OmpR-like protein</fullName>
    </alternativeName>
</protein>
<dbReference type="SUPFAM" id="SSF52172">
    <property type="entry name" value="CheY-like"/>
    <property type="match status" value="1"/>
</dbReference>
<dbReference type="PROSITE" id="PS50110">
    <property type="entry name" value="RESPONSE_REGULATORY"/>
    <property type="match status" value="1"/>
</dbReference>
<keyword evidence="7" id="KW-0804">Transcription</keyword>
<dbReference type="InterPro" id="IPR011006">
    <property type="entry name" value="CheY-like_superfamily"/>
</dbReference>
<dbReference type="InterPro" id="IPR016032">
    <property type="entry name" value="Sig_transdc_resp-reg_C-effctor"/>
</dbReference>
<feature type="DNA-binding region" description="OmpR/PhoB-type" evidence="10">
    <location>
        <begin position="183"/>
        <end position="284"/>
    </location>
</feature>
<evidence type="ECO:0000259" key="13">
    <source>
        <dbReference type="PROSITE" id="PS51755"/>
    </source>
</evidence>
<dbReference type="PANTHER" id="PTHR48111">
    <property type="entry name" value="REGULATOR OF RPOS"/>
    <property type="match status" value="1"/>
</dbReference>
<dbReference type="NCBIfam" id="NF045944">
    <property type="entry name" value="ResRegRpaBCyano"/>
    <property type="match status" value="1"/>
</dbReference>
<dbReference type="Pfam" id="PF00486">
    <property type="entry name" value="Trans_reg_C"/>
    <property type="match status" value="1"/>
</dbReference>
<dbReference type="PANTHER" id="PTHR48111:SF65">
    <property type="entry name" value="OMPR SUBFAMILY"/>
    <property type="match status" value="1"/>
</dbReference>
<evidence type="ECO:0000256" key="9">
    <source>
        <dbReference type="PROSITE-ProRule" id="PRU00169"/>
    </source>
</evidence>
<dbReference type="SMART" id="SM00862">
    <property type="entry name" value="Trans_reg_C"/>
    <property type="match status" value="1"/>
</dbReference>
<accession>A0ABU5RXY6</accession>
<evidence type="ECO:0000256" key="7">
    <source>
        <dbReference type="ARBA" id="ARBA00023163"/>
    </source>
</evidence>
<evidence type="ECO:0000256" key="5">
    <source>
        <dbReference type="ARBA" id="ARBA00023015"/>
    </source>
</evidence>
<dbReference type="InterPro" id="IPR001789">
    <property type="entry name" value="Sig_transdc_resp-reg_receiver"/>
</dbReference>
<dbReference type="Gene3D" id="6.10.250.690">
    <property type="match status" value="1"/>
</dbReference>
<reference evidence="14 15" key="1">
    <citation type="submission" date="2023-12" db="EMBL/GenBank/DDBJ databases">
        <title>Baltic Sea Cyanobacteria.</title>
        <authorList>
            <person name="Delbaje E."/>
            <person name="Fewer D.P."/>
            <person name="Shishido T.K."/>
        </authorList>
    </citation>
    <scope>NUCLEOTIDE SEQUENCE [LARGE SCALE GENOMIC DNA]</scope>
    <source>
        <strain evidence="14 15">UHCC 0139</strain>
    </source>
</reference>
<dbReference type="SMART" id="SM00448">
    <property type="entry name" value="REC"/>
    <property type="match status" value="1"/>
</dbReference>
<keyword evidence="4" id="KW-0902">Two-component regulatory system</keyword>
<gene>
    <name evidence="14" type="ORF">VB738_15370</name>
</gene>
<evidence type="ECO:0000256" key="2">
    <source>
        <dbReference type="ARBA" id="ARBA00015955"/>
    </source>
</evidence>
<dbReference type="InterPro" id="IPR039420">
    <property type="entry name" value="WalR-like"/>
</dbReference>
<dbReference type="CDD" id="cd17574">
    <property type="entry name" value="REC_OmpR"/>
    <property type="match status" value="1"/>
</dbReference>
<evidence type="ECO:0000256" key="10">
    <source>
        <dbReference type="PROSITE-ProRule" id="PRU01091"/>
    </source>
</evidence>
<dbReference type="InterPro" id="IPR036388">
    <property type="entry name" value="WH-like_DNA-bd_sf"/>
</dbReference>
<evidence type="ECO:0000256" key="8">
    <source>
        <dbReference type="ARBA" id="ARBA00032623"/>
    </source>
</evidence>
<keyword evidence="3 9" id="KW-0597">Phosphoprotein</keyword>
<dbReference type="Gene3D" id="1.10.10.10">
    <property type="entry name" value="Winged helix-like DNA-binding domain superfamily/Winged helix DNA-binding domain"/>
    <property type="match status" value="1"/>
</dbReference>
<comment type="function">
    <text evidence="1">Probable promoter-specific protein mediating the interaction between DNA and RNA polymerase.</text>
</comment>
<keyword evidence="6 10" id="KW-0238">DNA-binding</keyword>
<evidence type="ECO:0000259" key="12">
    <source>
        <dbReference type="PROSITE" id="PS50110"/>
    </source>
</evidence>
<feature type="domain" description="OmpR/PhoB-type" evidence="13">
    <location>
        <begin position="183"/>
        <end position="284"/>
    </location>
</feature>
<evidence type="ECO:0000256" key="11">
    <source>
        <dbReference type="SAM" id="MobiDB-lite"/>
    </source>
</evidence>
<feature type="region of interest" description="Disordered" evidence="11">
    <location>
        <begin position="1"/>
        <end position="45"/>
    </location>
</feature>
<comment type="caution">
    <text evidence="14">The sequence shown here is derived from an EMBL/GenBank/DDBJ whole genome shotgun (WGS) entry which is preliminary data.</text>
</comment>
<evidence type="ECO:0000313" key="15">
    <source>
        <dbReference type="Proteomes" id="UP001304461"/>
    </source>
</evidence>
<dbReference type="EMBL" id="JAYGHX010000014">
    <property type="protein sequence ID" value="MEA5392643.1"/>
    <property type="molecule type" value="Genomic_DNA"/>
</dbReference>